<dbReference type="EMBL" id="BMLN01000002">
    <property type="protein sequence ID" value="GGN93554.1"/>
    <property type="molecule type" value="Genomic_DNA"/>
</dbReference>
<comment type="caution">
    <text evidence="1">The sequence shown here is derived from an EMBL/GenBank/DDBJ whole genome shotgun (WGS) entry which is preliminary data.</text>
</comment>
<proteinExistence type="predicted"/>
<keyword evidence="2" id="KW-1185">Reference proteome</keyword>
<accession>A0ABQ2KU91</accession>
<name>A0ABQ2KU91_9BACL</name>
<organism evidence="1 2">
    <name type="scientific">Saccharibacillus kuerlensis</name>
    <dbReference type="NCBI Taxonomy" id="459527"/>
    <lineage>
        <taxon>Bacteria</taxon>
        <taxon>Bacillati</taxon>
        <taxon>Bacillota</taxon>
        <taxon>Bacilli</taxon>
        <taxon>Bacillales</taxon>
        <taxon>Paenibacillaceae</taxon>
        <taxon>Saccharibacillus</taxon>
    </lineage>
</organism>
<dbReference type="Proteomes" id="UP000606653">
    <property type="component" value="Unassembled WGS sequence"/>
</dbReference>
<reference evidence="2" key="1">
    <citation type="journal article" date="2019" name="Int. J. Syst. Evol. Microbiol.">
        <title>The Global Catalogue of Microorganisms (GCM) 10K type strain sequencing project: providing services to taxonomists for standard genome sequencing and annotation.</title>
        <authorList>
            <consortium name="The Broad Institute Genomics Platform"/>
            <consortium name="The Broad Institute Genome Sequencing Center for Infectious Disease"/>
            <person name="Wu L."/>
            <person name="Ma J."/>
        </authorList>
    </citation>
    <scope>NUCLEOTIDE SEQUENCE [LARGE SCALE GENOMIC DNA]</scope>
    <source>
        <strain evidence="2">CGMCC 1.6964</strain>
    </source>
</reference>
<protein>
    <submittedName>
        <fullName evidence="1">Uncharacterized protein</fullName>
    </submittedName>
</protein>
<gene>
    <name evidence="1" type="ORF">GCM10010969_07440</name>
</gene>
<sequence>MQAAVTTAVKAAVEALIRAAGAAAGVKRFVRSDEGAASLIRMGALFSEEMHLYNQVFSYK</sequence>
<evidence type="ECO:0000313" key="2">
    <source>
        <dbReference type="Proteomes" id="UP000606653"/>
    </source>
</evidence>
<evidence type="ECO:0000313" key="1">
    <source>
        <dbReference type="EMBL" id="GGN93554.1"/>
    </source>
</evidence>